<dbReference type="AlphaFoldDB" id="A0A0D2ULN9"/>
<organism evidence="4 5">
    <name type="scientific">Capsaspora owczarzaki (strain ATCC 30864)</name>
    <dbReference type="NCBI Taxonomy" id="595528"/>
    <lineage>
        <taxon>Eukaryota</taxon>
        <taxon>Filasterea</taxon>
        <taxon>Capsaspora</taxon>
    </lineage>
</organism>
<keyword evidence="3" id="KW-0812">Transmembrane</keyword>
<dbReference type="Proteomes" id="UP000008743">
    <property type="component" value="Unassembled WGS sequence"/>
</dbReference>
<dbReference type="PANTHER" id="PTHR31027:SF2">
    <property type="entry name" value="LEBERCILIN DOMAIN-CONTAINING PROTEIN"/>
    <property type="match status" value="1"/>
</dbReference>
<dbReference type="GO" id="GO:0005783">
    <property type="term" value="C:endoplasmic reticulum"/>
    <property type="evidence" value="ECO:0007669"/>
    <property type="project" value="TreeGrafter"/>
</dbReference>
<dbReference type="InterPro" id="IPR039604">
    <property type="entry name" value="Bfr1"/>
</dbReference>
<evidence type="ECO:0000313" key="4">
    <source>
        <dbReference type="EMBL" id="KJE96016.1"/>
    </source>
</evidence>
<keyword evidence="3" id="KW-0472">Membrane</keyword>
<accession>A0A0D2ULN9</accession>
<dbReference type="STRING" id="595528.A0A0D2ULN9"/>
<dbReference type="PANTHER" id="PTHR31027">
    <property type="entry name" value="NUCLEAR SEGREGATION PROTEIN BFR1"/>
    <property type="match status" value="1"/>
</dbReference>
<feature type="transmembrane region" description="Helical" evidence="3">
    <location>
        <begin position="404"/>
        <end position="426"/>
    </location>
</feature>
<sequence length="429" mass="48505">MSTNKPSAATASQSTNSSNNAAAQTAEPTSVDGGLVNDAAKQPPNEDAHRQAMDKYTANIERIEKQLNELAQVIEARKVEMSRKRDTLKEVRDAKQALYERKTALDDRLKAIFEYIRQKDGELLLLRKDLAIRDANEIDTAVRNLEYQLSHGSFNMTEERRLFAEIAKLKQSKNRLAEYEQVRAGIDVERQAQAKARQELDEVMAQLKPLFAKENAIREELDALRLVQDNGANTDGFAQRHNLTKELNNLYLARRELNDEFKRRRQDWFEATKEDRERQRIEREEERRKRHLEISALKEARRKDFAEAEALRDPFEAEKQIAHRLIGYLTSLLPANAAPASSPSSANPPPSSNNPLNVPEGSVLHKKNRDDTGGGMYAAFGKGSAKHKHPKNSTPSFNPKKVCYLRVFLTGVLLVGVLLTGVALTIRSL</sequence>
<evidence type="ECO:0000256" key="1">
    <source>
        <dbReference type="SAM" id="Coils"/>
    </source>
</evidence>
<evidence type="ECO:0000256" key="2">
    <source>
        <dbReference type="SAM" id="MobiDB-lite"/>
    </source>
</evidence>
<feature type="coiled-coil region" evidence="1">
    <location>
        <begin position="240"/>
        <end position="289"/>
    </location>
</feature>
<feature type="region of interest" description="Disordered" evidence="2">
    <location>
        <begin position="1"/>
        <end position="51"/>
    </location>
</feature>
<dbReference type="GO" id="GO:0042175">
    <property type="term" value="C:nuclear outer membrane-endoplasmic reticulum membrane network"/>
    <property type="evidence" value="ECO:0007669"/>
    <property type="project" value="TreeGrafter"/>
</dbReference>
<evidence type="ECO:0000256" key="3">
    <source>
        <dbReference type="SAM" id="Phobius"/>
    </source>
</evidence>
<reference evidence="5" key="1">
    <citation type="submission" date="2011-02" db="EMBL/GenBank/DDBJ databases">
        <title>The Genome Sequence of Capsaspora owczarzaki ATCC 30864.</title>
        <authorList>
            <person name="Russ C."/>
            <person name="Cuomo C."/>
            <person name="Burger G."/>
            <person name="Gray M.W."/>
            <person name="Holland P.W.H."/>
            <person name="King N."/>
            <person name="Lang F.B.F."/>
            <person name="Roger A.J."/>
            <person name="Ruiz-Trillo I."/>
            <person name="Young S.K."/>
            <person name="Zeng Q."/>
            <person name="Gargeya S."/>
            <person name="Alvarado L."/>
            <person name="Berlin A."/>
            <person name="Chapman S.B."/>
            <person name="Chen Z."/>
            <person name="Freedman E."/>
            <person name="Gellesch M."/>
            <person name="Goldberg J."/>
            <person name="Griggs A."/>
            <person name="Gujja S."/>
            <person name="Heilman E."/>
            <person name="Heiman D."/>
            <person name="Howarth C."/>
            <person name="Mehta T."/>
            <person name="Neiman D."/>
            <person name="Pearson M."/>
            <person name="Roberts A."/>
            <person name="Saif S."/>
            <person name="Shea T."/>
            <person name="Shenoy N."/>
            <person name="Sisk P."/>
            <person name="Stolte C."/>
            <person name="Sykes S."/>
            <person name="White J."/>
            <person name="Yandava C."/>
            <person name="Haas B."/>
            <person name="Nusbaum C."/>
            <person name="Birren B."/>
        </authorList>
    </citation>
    <scope>NUCLEOTIDE SEQUENCE</scope>
    <source>
        <strain evidence="5">ATCC 30864</strain>
    </source>
</reference>
<dbReference type="EMBL" id="KE346370">
    <property type="protein sequence ID" value="KJE96016.1"/>
    <property type="molecule type" value="Genomic_DNA"/>
</dbReference>
<keyword evidence="5" id="KW-1185">Reference proteome</keyword>
<evidence type="ECO:0000313" key="5">
    <source>
        <dbReference type="Proteomes" id="UP000008743"/>
    </source>
</evidence>
<protein>
    <submittedName>
        <fullName evidence="4">Uncharacterized protein</fullName>
    </submittedName>
</protein>
<dbReference type="OrthoDB" id="2195113at2759"/>
<proteinExistence type="predicted"/>
<dbReference type="InParanoid" id="A0A0D2ULN9"/>
<feature type="region of interest" description="Disordered" evidence="2">
    <location>
        <begin position="337"/>
        <end position="375"/>
    </location>
</feature>
<keyword evidence="3" id="KW-1133">Transmembrane helix</keyword>
<dbReference type="FunCoup" id="A0A0D2ULN9">
    <property type="interactions" value="20"/>
</dbReference>
<dbReference type="GO" id="GO:0003729">
    <property type="term" value="F:mRNA binding"/>
    <property type="evidence" value="ECO:0007669"/>
    <property type="project" value="TreeGrafter"/>
</dbReference>
<keyword evidence="1" id="KW-0175">Coiled coil</keyword>
<dbReference type="GO" id="GO:0008298">
    <property type="term" value="P:intracellular mRNA localization"/>
    <property type="evidence" value="ECO:0007669"/>
    <property type="project" value="TreeGrafter"/>
</dbReference>
<name>A0A0D2ULN9_CAPO3</name>
<dbReference type="PhylomeDB" id="A0A0D2ULN9"/>
<dbReference type="GO" id="GO:1990904">
    <property type="term" value="C:ribonucleoprotein complex"/>
    <property type="evidence" value="ECO:0007669"/>
    <property type="project" value="TreeGrafter"/>
</dbReference>
<gene>
    <name evidence="4" type="ORF">CAOG_006390</name>
</gene>
<feature type="compositionally biased region" description="Low complexity" evidence="2">
    <location>
        <begin position="7"/>
        <end position="26"/>
    </location>
</feature>